<dbReference type="Pfam" id="PF20520">
    <property type="entry name" value="Ac45-VOA1_TM"/>
    <property type="match status" value="1"/>
</dbReference>
<dbReference type="PANTHER" id="PTHR12471">
    <property type="entry name" value="VACUOLAR ATP SYNTHASE SUBUNIT S1"/>
    <property type="match status" value="1"/>
</dbReference>
<dbReference type="GO" id="GO:0001671">
    <property type="term" value="F:ATPase activator activity"/>
    <property type="evidence" value="ECO:0007669"/>
    <property type="project" value="TreeGrafter"/>
</dbReference>
<proteinExistence type="inferred from homology"/>
<evidence type="ECO:0000256" key="1">
    <source>
        <dbReference type="ARBA" id="ARBA00004167"/>
    </source>
</evidence>
<protein>
    <recommendedName>
        <fullName evidence="10">V-type proton ATPase subunit S1</fullName>
    </recommendedName>
</protein>
<dbReference type="InterPro" id="IPR046756">
    <property type="entry name" value="VAS1/VOA1_TM"/>
</dbReference>
<dbReference type="EMBL" id="KQ418200">
    <property type="protein sequence ID" value="KOF88255.1"/>
    <property type="molecule type" value="Genomic_DNA"/>
</dbReference>
<evidence type="ECO:0000256" key="6">
    <source>
        <dbReference type="SAM" id="Phobius"/>
    </source>
</evidence>
<dbReference type="OrthoDB" id="9985059at2759"/>
<keyword evidence="5 6" id="KW-0472">Membrane</keyword>
<keyword evidence="3 6" id="KW-0812">Transmembrane</keyword>
<evidence type="ECO:0000259" key="8">
    <source>
        <dbReference type="Pfam" id="PF20520"/>
    </source>
</evidence>
<feature type="transmembrane region" description="Helical" evidence="6">
    <location>
        <begin position="384"/>
        <end position="407"/>
    </location>
</feature>
<dbReference type="OMA" id="MSQRFYP"/>
<comment type="similarity">
    <text evidence="2">Belongs to the vacuolar ATPase subunit S1 family.</text>
</comment>
<dbReference type="AlphaFoldDB" id="A0A0L8HHK3"/>
<evidence type="ECO:0000256" key="2">
    <source>
        <dbReference type="ARBA" id="ARBA00009037"/>
    </source>
</evidence>
<evidence type="ECO:0000256" key="3">
    <source>
        <dbReference type="ARBA" id="ARBA00022692"/>
    </source>
</evidence>
<name>A0A0L8HHK3_OCTBM</name>
<sequence>MDYRGVGSIFSIILISLAPIFANDVPALIWSPSRSMNDLPTVFMGNKVSADTFHNNYLLPLSKESRSIVIFLQDKLGLNHLSHYADIYNDDGKGGVFKNVKKFMENSFSTNLASVSNPMAAVEGLKKKFLDNFIEVHNPLKIASMKLNTDKSHLFLVHLPDLIGSSNEAVTLKNNDDLIAKTLKDLNQRGFHYSAVLTGMTPDKEAAESNYLGRHLLQAKEPANQNSTPIYLPYPTCPFYAQSISLNVFEGNNVTQYKFSNLTSHNVTCNNRSASYIFQLQSTVPTFSATFNLDIILNSSDWRIDSFVVEYELNGTTHTPGLKAQFISAPKVFSYHCTKLILLRESQNSSRISVEIKGLQIQPFDGRNGTFTNNVWDCTGFFSIGIWMGLISTLILGMILAFGLCMIMDIKTMDRFDDPKGKMFSVPVME</sequence>
<dbReference type="KEGG" id="obi:106870836"/>
<comment type="subcellular location">
    <subcellularLocation>
        <location evidence="1">Membrane</location>
        <topology evidence="1">Single-pass membrane protein</topology>
    </subcellularLocation>
</comment>
<dbReference type="Gene3D" id="2.40.160.110">
    <property type="match status" value="1"/>
</dbReference>
<keyword evidence="4 6" id="KW-1133">Transmembrane helix</keyword>
<dbReference type="PANTHER" id="PTHR12471:SF7">
    <property type="entry name" value="V-TYPE PROTON ATPASE SUBUNIT S1"/>
    <property type="match status" value="1"/>
</dbReference>
<accession>A0A0L8HHK3</accession>
<evidence type="ECO:0000259" key="7">
    <source>
        <dbReference type="Pfam" id="PF05827"/>
    </source>
</evidence>
<gene>
    <name evidence="9" type="ORF">OCBIM_22015149mg</name>
</gene>
<evidence type="ECO:0008006" key="10">
    <source>
        <dbReference type="Google" id="ProtNLM"/>
    </source>
</evidence>
<dbReference type="STRING" id="37653.A0A0L8HHK3"/>
<organism evidence="9">
    <name type="scientific">Octopus bimaculoides</name>
    <name type="common">California two-spotted octopus</name>
    <dbReference type="NCBI Taxonomy" id="37653"/>
    <lineage>
        <taxon>Eukaryota</taxon>
        <taxon>Metazoa</taxon>
        <taxon>Spiralia</taxon>
        <taxon>Lophotrochozoa</taxon>
        <taxon>Mollusca</taxon>
        <taxon>Cephalopoda</taxon>
        <taxon>Coleoidea</taxon>
        <taxon>Octopodiformes</taxon>
        <taxon>Octopoda</taxon>
        <taxon>Incirrata</taxon>
        <taxon>Octopodidae</taxon>
        <taxon>Octopus</taxon>
    </lineage>
</organism>
<feature type="domain" description="V-type proton ATPase subunit S1 luminal" evidence="7">
    <location>
        <begin position="239"/>
        <end position="364"/>
    </location>
</feature>
<dbReference type="GO" id="GO:0033176">
    <property type="term" value="C:proton-transporting V-type ATPase complex"/>
    <property type="evidence" value="ECO:0007669"/>
    <property type="project" value="TreeGrafter"/>
</dbReference>
<dbReference type="GO" id="GO:0030641">
    <property type="term" value="P:regulation of cellular pH"/>
    <property type="evidence" value="ECO:0007669"/>
    <property type="project" value="TreeGrafter"/>
</dbReference>
<evidence type="ECO:0000313" key="9">
    <source>
        <dbReference type="EMBL" id="KOF88255.1"/>
    </source>
</evidence>
<dbReference type="Pfam" id="PF05827">
    <property type="entry name" value="VAS1_LD"/>
    <property type="match status" value="1"/>
</dbReference>
<dbReference type="InterPro" id="IPR046755">
    <property type="entry name" value="VAS1_LD"/>
</dbReference>
<reference evidence="9" key="1">
    <citation type="submission" date="2015-07" db="EMBL/GenBank/DDBJ databases">
        <title>MeaNS - Measles Nucleotide Surveillance Program.</title>
        <authorList>
            <person name="Tran T."/>
            <person name="Druce J."/>
        </authorList>
    </citation>
    <scope>NUCLEOTIDE SEQUENCE</scope>
    <source>
        <strain evidence="9">UCB-OBI-ISO-001</strain>
        <tissue evidence="9">Gonad</tissue>
    </source>
</reference>
<feature type="domain" description="V-type proton ATPase subunit S1/VOA1 transmembrane" evidence="8">
    <location>
        <begin position="380"/>
        <end position="418"/>
    </location>
</feature>
<dbReference type="InterPro" id="IPR008388">
    <property type="entry name" value="Ac45_acc_su"/>
</dbReference>
<evidence type="ECO:0000256" key="5">
    <source>
        <dbReference type="ARBA" id="ARBA00023136"/>
    </source>
</evidence>
<evidence type="ECO:0000256" key="4">
    <source>
        <dbReference type="ARBA" id="ARBA00022989"/>
    </source>
</evidence>